<protein>
    <submittedName>
        <fullName evidence="15">ATP-dependent DNA helicase</fullName>
    </submittedName>
</protein>
<keyword evidence="9" id="KW-0411">Iron-sulfur</keyword>
<dbReference type="InterPro" id="IPR045028">
    <property type="entry name" value="DinG/Rad3-like"/>
</dbReference>
<evidence type="ECO:0000313" key="15">
    <source>
        <dbReference type="EMBL" id="RAV15316.1"/>
    </source>
</evidence>
<comment type="similarity">
    <text evidence="13">Belongs to the helicase family. DinG subfamily.</text>
</comment>
<dbReference type="PANTHER" id="PTHR11472:SF34">
    <property type="entry name" value="REGULATOR OF TELOMERE ELONGATION HELICASE 1"/>
    <property type="match status" value="1"/>
</dbReference>
<dbReference type="GO" id="GO:0003678">
    <property type="term" value="F:DNA helicase activity"/>
    <property type="evidence" value="ECO:0007669"/>
    <property type="project" value="InterPro"/>
</dbReference>
<keyword evidence="12" id="KW-0413">Isomerase</keyword>
<evidence type="ECO:0000313" key="16">
    <source>
        <dbReference type="Proteomes" id="UP000250369"/>
    </source>
</evidence>
<dbReference type="PROSITE" id="PS51193">
    <property type="entry name" value="HELICASE_ATP_BIND_2"/>
    <property type="match status" value="1"/>
</dbReference>
<evidence type="ECO:0000256" key="11">
    <source>
        <dbReference type="ARBA" id="ARBA00023204"/>
    </source>
</evidence>
<dbReference type="InterPro" id="IPR027417">
    <property type="entry name" value="P-loop_NTPase"/>
</dbReference>
<dbReference type="Gene3D" id="1.10.275.40">
    <property type="match status" value="1"/>
</dbReference>
<dbReference type="InterPro" id="IPR006554">
    <property type="entry name" value="Helicase-like_DEXD_c2"/>
</dbReference>
<dbReference type="SUPFAM" id="SSF52540">
    <property type="entry name" value="P-loop containing nucleoside triphosphate hydrolases"/>
    <property type="match status" value="1"/>
</dbReference>
<dbReference type="InterPro" id="IPR006555">
    <property type="entry name" value="ATP-dep_Helicase_C"/>
</dbReference>
<evidence type="ECO:0000256" key="12">
    <source>
        <dbReference type="ARBA" id="ARBA00023235"/>
    </source>
</evidence>
<dbReference type="InterPro" id="IPR042493">
    <property type="entry name" value="XPD_DNA_FeS"/>
</dbReference>
<comment type="caution">
    <text evidence="15">The sequence shown here is derived from an EMBL/GenBank/DDBJ whole genome shotgun (WGS) entry which is preliminary data.</text>
</comment>
<gene>
    <name evidence="15" type="ORF">DQG23_30415</name>
</gene>
<name>A0A329M807_9BACL</name>
<keyword evidence="4" id="KW-0227">DNA damage</keyword>
<keyword evidence="2" id="KW-0479">Metal-binding</keyword>
<evidence type="ECO:0000256" key="3">
    <source>
        <dbReference type="ARBA" id="ARBA00022741"/>
    </source>
</evidence>
<accession>A0A329M807</accession>
<keyword evidence="11" id="KW-0234">DNA repair</keyword>
<dbReference type="Pfam" id="PF13307">
    <property type="entry name" value="Helicase_C_2"/>
    <property type="match status" value="1"/>
</dbReference>
<organism evidence="15 16">
    <name type="scientific">Paenibacillus contaminans</name>
    <dbReference type="NCBI Taxonomy" id="450362"/>
    <lineage>
        <taxon>Bacteria</taxon>
        <taxon>Bacillati</taxon>
        <taxon>Bacillota</taxon>
        <taxon>Bacilli</taxon>
        <taxon>Bacillales</taxon>
        <taxon>Paenibacillaceae</taxon>
        <taxon>Paenibacillus</taxon>
    </lineage>
</organism>
<evidence type="ECO:0000256" key="4">
    <source>
        <dbReference type="ARBA" id="ARBA00022763"/>
    </source>
</evidence>
<dbReference type="EMBL" id="QMFB01000024">
    <property type="protein sequence ID" value="RAV15316.1"/>
    <property type="molecule type" value="Genomic_DNA"/>
</dbReference>
<dbReference type="Gene3D" id="3.90.320.10">
    <property type="match status" value="1"/>
</dbReference>
<keyword evidence="10" id="KW-0238">DNA-binding</keyword>
<keyword evidence="16" id="KW-1185">Reference proteome</keyword>
<keyword evidence="1" id="KW-0004">4Fe-4S</keyword>
<dbReference type="InterPro" id="IPR010614">
    <property type="entry name" value="RAD3-like_helicase_DEAD"/>
</dbReference>
<dbReference type="InterPro" id="IPR011604">
    <property type="entry name" value="PDDEXK-like_dom_sf"/>
</dbReference>
<keyword evidence="8" id="KW-0408">Iron</keyword>
<evidence type="ECO:0000256" key="8">
    <source>
        <dbReference type="ARBA" id="ARBA00023004"/>
    </source>
</evidence>
<dbReference type="GO" id="GO:0046872">
    <property type="term" value="F:metal ion binding"/>
    <property type="evidence" value="ECO:0007669"/>
    <property type="project" value="UniProtKB-KW"/>
</dbReference>
<dbReference type="Gene3D" id="3.40.50.300">
    <property type="entry name" value="P-loop containing nucleotide triphosphate hydrolases"/>
    <property type="match status" value="2"/>
</dbReference>
<proteinExistence type="inferred from homology"/>
<evidence type="ECO:0000256" key="2">
    <source>
        <dbReference type="ARBA" id="ARBA00022723"/>
    </source>
</evidence>
<keyword evidence="3" id="KW-0547">Nucleotide-binding</keyword>
<dbReference type="PANTHER" id="PTHR11472">
    <property type="entry name" value="DNA REPAIR DEAD HELICASE RAD3/XP-D SUBFAMILY MEMBER"/>
    <property type="match status" value="1"/>
</dbReference>
<dbReference type="AlphaFoldDB" id="A0A329M807"/>
<evidence type="ECO:0000256" key="10">
    <source>
        <dbReference type="ARBA" id="ARBA00023125"/>
    </source>
</evidence>
<dbReference type="Pfam" id="PF06733">
    <property type="entry name" value="DEAD_2"/>
    <property type="match status" value="1"/>
</dbReference>
<evidence type="ECO:0000256" key="7">
    <source>
        <dbReference type="ARBA" id="ARBA00022840"/>
    </source>
</evidence>
<keyword evidence="7" id="KW-0067">ATP-binding</keyword>
<evidence type="ECO:0000256" key="13">
    <source>
        <dbReference type="ARBA" id="ARBA00038058"/>
    </source>
</evidence>
<dbReference type="OrthoDB" id="9765586at2"/>
<evidence type="ECO:0000256" key="1">
    <source>
        <dbReference type="ARBA" id="ARBA00022485"/>
    </source>
</evidence>
<evidence type="ECO:0000256" key="6">
    <source>
        <dbReference type="ARBA" id="ARBA00022806"/>
    </source>
</evidence>
<dbReference type="Gene3D" id="1.10.30.20">
    <property type="entry name" value="Bacterial XPD DNA helicase, FeS cluster domain"/>
    <property type="match status" value="1"/>
</dbReference>
<evidence type="ECO:0000259" key="14">
    <source>
        <dbReference type="PROSITE" id="PS51193"/>
    </source>
</evidence>
<dbReference type="GO" id="GO:0003677">
    <property type="term" value="F:DNA binding"/>
    <property type="evidence" value="ECO:0007669"/>
    <property type="project" value="UniProtKB-KW"/>
</dbReference>
<dbReference type="RefSeq" id="WP_113034800.1">
    <property type="nucleotide sequence ID" value="NZ_QMFB01000024.1"/>
</dbReference>
<keyword evidence="6 15" id="KW-0347">Helicase</keyword>
<dbReference type="Proteomes" id="UP000250369">
    <property type="component" value="Unassembled WGS sequence"/>
</dbReference>
<dbReference type="GO" id="GO:0006281">
    <property type="term" value="P:DNA repair"/>
    <property type="evidence" value="ECO:0007669"/>
    <property type="project" value="UniProtKB-KW"/>
</dbReference>
<dbReference type="GO" id="GO:0005524">
    <property type="term" value="F:ATP binding"/>
    <property type="evidence" value="ECO:0007669"/>
    <property type="project" value="UniProtKB-KW"/>
</dbReference>
<dbReference type="GO" id="GO:0051539">
    <property type="term" value="F:4 iron, 4 sulfur cluster binding"/>
    <property type="evidence" value="ECO:0007669"/>
    <property type="project" value="UniProtKB-KW"/>
</dbReference>
<reference evidence="15 16" key="1">
    <citation type="journal article" date="2009" name="Int. J. Syst. Evol. Microbiol.">
        <title>Paenibacillus contaminans sp. nov., isolated from a contaminated laboratory plate.</title>
        <authorList>
            <person name="Chou J.H."/>
            <person name="Lee J.H."/>
            <person name="Lin M.C."/>
            <person name="Chang P.S."/>
            <person name="Arun A.B."/>
            <person name="Young C.C."/>
            <person name="Chen W.M."/>
        </authorList>
    </citation>
    <scope>NUCLEOTIDE SEQUENCE [LARGE SCALE GENOMIC DNA]</scope>
    <source>
        <strain evidence="15 16">CKOBP-6</strain>
    </source>
</reference>
<evidence type="ECO:0000256" key="9">
    <source>
        <dbReference type="ARBA" id="ARBA00023014"/>
    </source>
</evidence>
<dbReference type="InterPro" id="IPR014013">
    <property type="entry name" value="Helic_SF1/SF2_ATP-bd_DinG/Rad3"/>
</dbReference>
<sequence length="774" mass="87452">MSHTVQISVRALVEYAFRSGSIESGFRTSQALTDGTKAHLKIQKQYGEKDQKEVFLRTEIAGSGMLFAIEGRCDGLLVSEEDVTVDEIKSTSGDLHVIADDTYPVHWAQAKCYAYMYAKAHGLSRMRVQLTYVQVNTDEQKRFAQDASFEELEGFVLRLVEAYAPYAALMHKHESERTESIKALPFPFESYREGQRKFAGTVYKTIADGRKLFAKAPTGMGKTISTLFPAVKAMGEGLLQQFFYLTAKTIVRTAAEEALGLLCAKGLHVHAVTLTAKEKVCFQTEMRCTKEHCPYADGYYDRINGALLDMLANETLMTRPVIESYARKHSVCPFEFALDAAYAADAVICDYNYAFDPRVSLKRLFEEQKRRTALLIDEAHNLVDRAREMYSSELNKADFLAIQREYKTVQPELHAAAKRINSYFIEARKQAGVGKMTVTTERPDELNAMLETFAAQAERHLIAVPANADSGQLLDTYFAVQSFLRIAKLYDERYVTYSEDARDGFRIKLMCLDPSYLLKQMGKGYRSQVFFSATLSPLGYFMDMLGGDKEDDYSVSIPSPFSSDQLTVELAPLSTRYQDRDRTKDAIARHIRRVVAEKPGNYFAFFPSYAYMNSVYECFMELEITDAVDTIVQQTAMTEEERESYLRRFQAENERPLIGFAVMGGIFSEGIDLVGDRLKGVVVVGVGLPQLCAERNLLKDFFDGGGKNGYDYAYVYPGMNKVLQAGGRLIRSATDRGTLLLIDDRYLKQPYNRLLPAEWKHYELAGLEPESELN</sequence>
<evidence type="ECO:0000256" key="5">
    <source>
        <dbReference type="ARBA" id="ARBA00022801"/>
    </source>
</evidence>
<feature type="domain" description="Helicase ATP-binding" evidence="14">
    <location>
        <begin position="181"/>
        <end position="446"/>
    </location>
</feature>
<dbReference type="SMART" id="SM00488">
    <property type="entry name" value="DEXDc2"/>
    <property type="match status" value="1"/>
</dbReference>
<keyword evidence="5" id="KW-0378">Hydrolase</keyword>
<dbReference type="SMART" id="SM00491">
    <property type="entry name" value="HELICc2"/>
    <property type="match status" value="1"/>
</dbReference>
<dbReference type="GO" id="GO:0016818">
    <property type="term" value="F:hydrolase activity, acting on acid anhydrides, in phosphorus-containing anhydrides"/>
    <property type="evidence" value="ECO:0007669"/>
    <property type="project" value="InterPro"/>
</dbReference>